<sequence length="591" mass="68701">MSHPSPFPNLTAEEQEQLNDEEIRTFIFNYINQPEENQQEPEQEQEQTTDSTIIPSQWPTGYQDNNATVPSLMIDLDGNVDLTSIPEFTMNDQALNNLNFESDRFEQLNNNGFGVFDIQGNFHTAETTTMVNNGDDILIDYQNILVPPATDSAAGNFDIGDIGDDTDTVGSLYEGSFTSETRDSSIYAGTAAQGPIPPTPMPMMSLIFNSSTKGVTVNSNKVKFKFRDYQPSGFNTLDHEDLSLMKKDYYEEVVYGRMSNWFNVTRGEEARWIHGHKNRVSLVNNVYFECKKCRKTFNNFQIHGDLFELHNHLSNGGCPAGRISDYAQPLPLYWFPTLDFLDNSYHMVDIVRRENPQEYLFCRNLRILLAFDENRNSTGAVGVEVDDPGVFDLPDVLIPMLIIKKWKIDHQLLQGSNGITFMLNEVRLGFYFKLCDYEKLFDIEIDESVNTDRLTLFQFDINDEFRRRIKLLKRKVLLMLRTYQEMFQLKAYNKTVQILYILFHHHPQEFHDSFQYLNRKGKITSALKTNYMPFVLTECIKHGGDLSILNYHRNYFHNIDDHTMDKCYHPIRRKRDYLDLLEFVYPIDLLP</sequence>
<reference evidence="2" key="2">
    <citation type="submission" date="2021-01" db="EMBL/GenBank/DDBJ databases">
        <authorList>
            <person name="Schikora-Tamarit M.A."/>
        </authorList>
    </citation>
    <scope>NUCLEOTIDE SEQUENCE</scope>
    <source>
        <strain evidence="2">CBS2887</strain>
    </source>
</reference>
<evidence type="ECO:0000313" key="2">
    <source>
        <dbReference type="EMBL" id="KAH3681605.1"/>
    </source>
</evidence>
<organism evidence="2 3">
    <name type="scientific">Wickerhamomyces pijperi</name>
    <name type="common">Yeast</name>
    <name type="synonym">Pichia pijperi</name>
    <dbReference type="NCBI Taxonomy" id="599730"/>
    <lineage>
        <taxon>Eukaryota</taxon>
        <taxon>Fungi</taxon>
        <taxon>Dikarya</taxon>
        <taxon>Ascomycota</taxon>
        <taxon>Saccharomycotina</taxon>
        <taxon>Saccharomycetes</taxon>
        <taxon>Phaffomycetales</taxon>
        <taxon>Wickerhamomycetaceae</taxon>
        <taxon>Wickerhamomyces</taxon>
    </lineage>
</organism>
<feature type="compositionally biased region" description="Acidic residues" evidence="1">
    <location>
        <begin position="37"/>
        <end position="47"/>
    </location>
</feature>
<feature type="compositionally biased region" description="Polar residues" evidence="1">
    <location>
        <begin position="48"/>
        <end position="60"/>
    </location>
</feature>
<evidence type="ECO:0000256" key="1">
    <source>
        <dbReference type="SAM" id="MobiDB-lite"/>
    </source>
</evidence>
<dbReference type="EMBL" id="JAEUBG010004367">
    <property type="protein sequence ID" value="KAH3681605.1"/>
    <property type="molecule type" value="Genomic_DNA"/>
</dbReference>
<gene>
    <name evidence="2" type="ORF">WICPIJ_007479</name>
</gene>
<dbReference type="AlphaFoldDB" id="A0A9P8TK31"/>
<feature type="region of interest" description="Disordered" evidence="1">
    <location>
        <begin position="1"/>
        <end position="21"/>
    </location>
</feature>
<feature type="region of interest" description="Disordered" evidence="1">
    <location>
        <begin position="36"/>
        <end position="60"/>
    </location>
</feature>
<dbReference type="Proteomes" id="UP000774326">
    <property type="component" value="Unassembled WGS sequence"/>
</dbReference>
<accession>A0A9P8TK31</accession>
<keyword evidence="3" id="KW-1185">Reference proteome</keyword>
<comment type="caution">
    <text evidence="2">The sequence shown here is derived from an EMBL/GenBank/DDBJ whole genome shotgun (WGS) entry which is preliminary data.</text>
</comment>
<reference evidence="2" key="1">
    <citation type="journal article" date="2021" name="Open Biol.">
        <title>Shared evolutionary footprints suggest mitochondrial oxidative damage underlies multiple complex I losses in fungi.</title>
        <authorList>
            <person name="Schikora-Tamarit M.A."/>
            <person name="Marcet-Houben M."/>
            <person name="Nosek J."/>
            <person name="Gabaldon T."/>
        </authorList>
    </citation>
    <scope>NUCLEOTIDE SEQUENCE</scope>
    <source>
        <strain evidence="2">CBS2887</strain>
    </source>
</reference>
<name>A0A9P8TK31_WICPI</name>
<protein>
    <submittedName>
        <fullName evidence="2">Uncharacterized protein</fullName>
    </submittedName>
</protein>
<proteinExistence type="predicted"/>
<evidence type="ECO:0000313" key="3">
    <source>
        <dbReference type="Proteomes" id="UP000774326"/>
    </source>
</evidence>